<dbReference type="GO" id="GO:0003713">
    <property type="term" value="F:transcription coactivator activity"/>
    <property type="evidence" value="ECO:0007669"/>
    <property type="project" value="InterPro"/>
</dbReference>
<dbReference type="PANTHER" id="PTHR17085:SF3">
    <property type="entry name" value="NUCLEAR RECEPTOR COACTIVATOR 4"/>
    <property type="match status" value="1"/>
</dbReference>
<name>A0A915JEW3_ROMCU</name>
<dbReference type="AlphaFoldDB" id="A0A915JEW3"/>
<sequence>MLEDSLARVALTRKELKDNVDVVKNEVRVSFGHHLHRLRNKEQQLLEKLDTVASVKDNILSKQQDQLHQALDDRCSNPMEASAGARYPETGAGACTQGLQWLQTAYDDLKTEKLSSPESIERRIVDVLSKYSSVDFMPRENSHISFESDSLAMRRAISSYGQIRTSSLVRNSESLPCALEDYEDENSSHTLSHKSFYGPSKPVNIMAVHKPIIQTDTQEWLLKEALTSDIEASDKDTTVYVTAGAPAEASLLRSKRSSTSCESMCHTPRSHHTQIHNWLHHMKTSVENEPTLFEDIDFSKKVLEQKNIYGSSELVRDTIFKNYFDQIIRSPDKSWLVDTGSHKKVVHPVEMNTTILGKTVESYQRQRSTNESTSDLSSLTVGNDSFCIVNSVGSCGVSVVDNVKTNSEIMQDNDIYTEFVEYWNDFLKKLWSSSDSMWLLPCASHEEHPVMLSKNAAVEAVGATMSLDDYRLWLKDEAEKMTRAPLQDNFTPPKNFVAIRQNSVDPGDMDFTKINLDAVFPSDVDRETWLLKSSAKWKVDGKENRVTPSSDIFSHIFNKAFEKTQPTVVTATAGVGCPATVNDCESLAYEYESALGWKAVLEKVHGLGDEKWLLQKQQPRQADPESEKQMWGYPLTDF</sequence>
<dbReference type="Proteomes" id="UP000887565">
    <property type="component" value="Unplaced"/>
</dbReference>
<dbReference type="GO" id="GO:0006879">
    <property type="term" value="P:intracellular iron ion homeostasis"/>
    <property type="evidence" value="ECO:0007669"/>
    <property type="project" value="InterPro"/>
</dbReference>
<proteinExistence type="predicted"/>
<protein>
    <submittedName>
        <fullName evidence="2">Nuclear receptor coactivator 4</fullName>
    </submittedName>
</protein>
<reference evidence="2" key="1">
    <citation type="submission" date="2022-11" db="UniProtKB">
        <authorList>
            <consortium name="WormBaseParasite"/>
        </authorList>
    </citation>
    <scope>IDENTIFICATION</scope>
</reference>
<evidence type="ECO:0000313" key="2">
    <source>
        <dbReference type="WBParaSite" id="nRc.2.0.1.t25060-RA"/>
    </source>
</evidence>
<keyword evidence="1" id="KW-1185">Reference proteome</keyword>
<accession>A0A915JEW3</accession>
<dbReference type="GO" id="GO:0009725">
    <property type="term" value="P:response to hormone"/>
    <property type="evidence" value="ECO:0007669"/>
    <property type="project" value="TreeGrafter"/>
</dbReference>
<dbReference type="WBParaSite" id="nRc.2.0.1.t25060-RA">
    <property type="protein sequence ID" value="nRc.2.0.1.t25060-RA"/>
    <property type="gene ID" value="nRc.2.0.1.g25060"/>
</dbReference>
<organism evidence="1 2">
    <name type="scientific">Romanomermis culicivorax</name>
    <name type="common">Nematode worm</name>
    <dbReference type="NCBI Taxonomy" id="13658"/>
    <lineage>
        <taxon>Eukaryota</taxon>
        <taxon>Metazoa</taxon>
        <taxon>Ecdysozoa</taxon>
        <taxon>Nematoda</taxon>
        <taxon>Enoplea</taxon>
        <taxon>Dorylaimia</taxon>
        <taxon>Mermithida</taxon>
        <taxon>Mermithoidea</taxon>
        <taxon>Mermithidae</taxon>
        <taxon>Romanomermis</taxon>
    </lineage>
</organism>
<dbReference type="InterPro" id="IPR039947">
    <property type="entry name" value="NCoA-4"/>
</dbReference>
<dbReference type="PANTHER" id="PTHR17085">
    <property type="entry name" value="NUCLEAR RECEPTOR COACTIVATOR 4"/>
    <property type="match status" value="1"/>
</dbReference>
<evidence type="ECO:0000313" key="1">
    <source>
        <dbReference type="Proteomes" id="UP000887565"/>
    </source>
</evidence>